<keyword evidence="4" id="KW-0238">DNA-binding</keyword>
<organism evidence="6 7">
    <name type="scientific">Hungatella hathewayi</name>
    <dbReference type="NCBI Taxonomy" id="154046"/>
    <lineage>
        <taxon>Bacteria</taxon>
        <taxon>Bacillati</taxon>
        <taxon>Bacillota</taxon>
        <taxon>Clostridia</taxon>
        <taxon>Lachnospirales</taxon>
        <taxon>Lachnospiraceae</taxon>
        <taxon>Hungatella</taxon>
    </lineage>
</organism>
<dbReference type="Proteomes" id="UP001055091">
    <property type="component" value="Unassembled WGS sequence"/>
</dbReference>
<accession>A0AA37JET3</accession>
<dbReference type="GO" id="GO:0006313">
    <property type="term" value="P:DNA transposition"/>
    <property type="evidence" value="ECO:0007669"/>
    <property type="project" value="InterPro"/>
</dbReference>
<evidence type="ECO:0000256" key="3">
    <source>
        <dbReference type="ARBA" id="ARBA00022578"/>
    </source>
</evidence>
<evidence type="ECO:0000256" key="1">
    <source>
        <dbReference type="ARBA" id="ARBA00002190"/>
    </source>
</evidence>
<dbReference type="AlphaFoldDB" id="A0AA37JET3"/>
<keyword evidence="3" id="KW-0815">Transposition</keyword>
<comment type="function">
    <text evidence="1">Required for the transposition of the insertion element.</text>
</comment>
<name>A0AA37JET3_9FIRM</name>
<dbReference type="InterPro" id="IPR001207">
    <property type="entry name" value="Transposase_mutator"/>
</dbReference>
<evidence type="ECO:0000256" key="5">
    <source>
        <dbReference type="ARBA" id="ARBA00023172"/>
    </source>
</evidence>
<evidence type="ECO:0000256" key="2">
    <source>
        <dbReference type="ARBA" id="ARBA00010961"/>
    </source>
</evidence>
<evidence type="ECO:0000313" key="6">
    <source>
        <dbReference type="EMBL" id="GKG99011.1"/>
    </source>
</evidence>
<sequence length="64" mass="7095">MEAQIISMYVIGMTVRDIFSHVQALYGIELSPTSVSNITDKIMEEWYSRTLGFLSGHIPGGCSL</sequence>
<evidence type="ECO:0008006" key="8">
    <source>
        <dbReference type="Google" id="ProtNLM"/>
    </source>
</evidence>
<keyword evidence="5" id="KW-0233">DNA recombination</keyword>
<evidence type="ECO:0000313" key="7">
    <source>
        <dbReference type="Proteomes" id="UP001055091"/>
    </source>
</evidence>
<comment type="similarity">
    <text evidence="2">Belongs to the transposase mutator family.</text>
</comment>
<reference evidence="6" key="1">
    <citation type="submission" date="2022-01" db="EMBL/GenBank/DDBJ databases">
        <title>Novel bile acid biosynthetic pathways are enriched in the microbiome of centenarians.</title>
        <authorList>
            <person name="Sato Y."/>
            <person name="Atarashi K."/>
            <person name="Plichta R.D."/>
            <person name="Arai Y."/>
            <person name="Sasajima S."/>
            <person name="Kearney M.S."/>
            <person name="Suda W."/>
            <person name="Takeshita K."/>
            <person name="Sasaki T."/>
            <person name="Okamoto S."/>
            <person name="Skelly N.A."/>
            <person name="Okamura Y."/>
            <person name="Vlamakis H."/>
            <person name="Li Y."/>
            <person name="Tanoue T."/>
            <person name="Takei H."/>
            <person name="Nittono H."/>
            <person name="Narushima S."/>
            <person name="Irie J."/>
            <person name="Itoh H."/>
            <person name="Moriya K."/>
            <person name="Sugiura Y."/>
            <person name="Suematsu M."/>
            <person name="Moritoki N."/>
            <person name="Shibata S."/>
            <person name="Littman R.D."/>
            <person name="Fischbach A.M."/>
            <person name="Uwamino Y."/>
            <person name="Inoue T."/>
            <person name="Honda A."/>
            <person name="Hattori M."/>
            <person name="Murai T."/>
            <person name="Xavier J.R."/>
            <person name="Hirose N."/>
            <person name="Honda K."/>
        </authorList>
    </citation>
    <scope>NUCLEOTIDE SEQUENCE</scope>
    <source>
        <strain evidence="6">CE91-St55</strain>
    </source>
</reference>
<dbReference type="GO" id="GO:0004803">
    <property type="term" value="F:transposase activity"/>
    <property type="evidence" value="ECO:0007669"/>
    <property type="project" value="InterPro"/>
</dbReference>
<dbReference type="EMBL" id="BQNJ01000001">
    <property type="protein sequence ID" value="GKG99011.1"/>
    <property type="molecule type" value="Genomic_DNA"/>
</dbReference>
<protein>
    <recommendedName>
        <fullName evidence="8">Mutator family transposase</fullName>
    </recommendedName>
</protein>
<proteinExistence type="inferred from homology"/>
<gene>
    <name evidence="6" type="ORF">CE91St55_09930</name>
</gene>
<evidence type="ECO:0000256" key="4">
    <source>
        <dbReference type="ARBA" id="ARBA00023125"/>
    </source>
</evidence>
<dbReference type="Pfam" id="PF00872">
    <property type="entry name" value="Transposase_mut"/>
    <property type="match status" value="1"/>
</dbReference>
<dbReference type="GO" id="GO:0003677">
    <property type="term" value="F:DNA binding"/>
    <property type="evidence" value="ECO:0007669"/>
    <property type="project" value="UniProtKB-KW"/>
</dbReference>
<comment type="caution">
    <text evidence="6">The sequence shown here is derived from an EMBL/GenBank/DDBJ whole genome shotgun (WGS) entry which is preliminary data.</text>
</comment>